<dbReference type="InterPro" id="IPR001173">
    <property type="entry name" value="Glyco_trans_2-like"/>
</dbReference>
<accession>A0AAW5ADU8</accession>
<evidence type="ECO:0000259" key="1">
    <source>
        <dbReference type="Pfam" id="PF00535"/>
    </source>
</evidence>
<dbReference type="CDD" id="cd04179">
    <property type="entry name" value="DPM_DPG-synthase_like"/>
    <property type="match status" value="1"/>
</dbReference>
<dbReference type="PANTHER" id="PTHR10859:SF91">
    <property type="entry name" value="DOLICHYL-PHOSPHATE BETA-GLUCOSYLTRANSFERASE"/>
    <property type="match status" value="1"/>
</dbReference>
<dbReference type="Proteomes" id="UP001201397">
    <property type="component" value="Unassembled WGS sequence"/>
</dbReference>
<sequence>MKLVAVVPHYRHITTLPQVIAALKQHGLPVMVVDDGSGESFQSTLQQICAQENVQLFALPSNGGKGHAMKYGMQEAAAQGFSHVLQIDADAQHCFTDIPELIRLSAATPAATVCGRPIYGNDAPKARLYGRKITDFWNVVHTWSFHIKDGMCGFRIYPLAESCGIIRDSHIGDRMDFDNEILIHLYWRNVPIIWHDTPVCYQADGISHFRAWKDNLMISKMHTRLFFKMLKWRLGLKP</sequence>
<dbReference type="Pfam" id="PF00535">
    <property type="entry name" value="Glycos_transf_2"/>
    <property type="match status" value="1"/>
</dbReference>
<dbReference type="Gene3D" id="3.90.550.10">
    <property type="entry name" value="Spore Coat Polysaccharide Biosynthesis Protein SpsA, Chain A"/>
    <property type="match status" value="1"/>
</dbReference>
<feature type="domain" description="Glycosyltransferase 2-like" evidence="1">
    <location>
        <begin position="6"/>
        <end position="132"/>
    </location>
</feature>
<comment type="caution">
    <text evidence="2">The sequence shown here is derived from an EMBL/GenBank/DDBJ whole genome shotgun (WGS) entry which is preliminary data.</text>
</comment>
<name>A0AAW5ADU8_9NEIS</name>
<dbReference type="AlphaFoldDB" id="A0AAW5ADU8"/>
<protein>
    <submittedName>
        <fullName evidence="2">Glycosyltransferase family 2 protein</fullName>
    </submittedName>
</protein>
<dbReference type="EMBL" id="JAKKDL010000003">
    <property type="protein sequence ID" value="MCF7529245.1"/>
    <property type="molecule type" value="Genomic_DNA"/>
</dbReference>
<dbReference type="InterPro" id="IPR029044">
    <property type="entry name" value="Nucleotide-diphossugar_trans"/>
</dbReference>
<dbReference type="SUPFAM" id="SSF53448">
    <property type="entry name" value="Nucleotide-diphospho-sugar transferases"/>
    <property type="match status" value="1"/>
</dbReference>
<gene>
    <name evidence="2" type="ORF">L4H06_03235</name>
</gene>
<proteinExistence type="predicted"/>
<organism evidence="2 3">
    <name type="scientific">Neisseria lisongii</name>
    <dbReference type="NCBI Taxonomy" id="2912188"/>
    <lineage>
        <taxon>Bacteria</taxon>
        <taxon>Pseudomonadati</taxon>
        <taxon>Pseudomonadota</taxon>
        <taxon>Betaproteobacteria</taxon>
        <taxon>Neisseriales</taxon>
        <taxon>Neisseriaceae</taxon>
        <taxon>Neisseria</taxon>
    </lineage>
</organism>
<evidence type="ECO:0000313" key="2">
    <source>
        <dbReference type="EMBL" id="MCF7529245.1"/>
    </source>
</evidence>
<dbReference type="PANTHER" id="PTHR10859">
    <property type="entry name" value="GLYCOSYL TRANSFERASE"/>
    <property type="match status" value="1"/>
</dbReference>
<dbReference type="RefSeq" id="WP_237092509.1">
    <property type="nucleotide sequence ID" value="NZ_JAKKDL010000003.1"/>
</dbReference>
<dbReference type="GO" id="GO:0006487">
    <property type="term" value="P:protein N-linked glycosylation"/>
    <property type="evidence" value="ECO:0007669"/>
    <property type="project" value="TreeGrafter"/>
</dbReference>
<reference evidence="2" key="1">
    <citation type="submission" date="2022-01" db="EMBL/GenBank/DDBJ databases">
        <title>Neisseria sp. ZJ104.</title>
        <authorList>
            <person name="Yang C."/>
        </authorList>
    </citation>
    <scope>NUCLEOTIDE SEQUENCE</scope>
    <source>
        <strain evidence="2">ZJ104</strain>
    </source>
</reference>
<evidence type="ECO:0000313" key="3">
    <source>
        <dbReference type="Proteomes" id="UP001201397"/>
    </source>
</evidence>